<organism evidence="1 2">
    <name type="scientific">Cordyceps militaris</name>
    <name type="common">Caterpillar fungus</name>
    <name type="synonym">Clavaria militaris</name>
    <dbReference type="NCBI Taxonomy" id="73501"/>
    <lineage>
        <taxon>Eukaryota</taxon>
        <taxon>Fungi</taxon>
        <taxon>Dikarya</taxon>
        <taxon>Ascomycota</taxon>
        <taxon>Pezizomycotina</taxon>
        <taxon>Sordariomycetes</taxon>
        <taxon>Hypocreomycetidae</taxon>
        <taxon>Hypocreales</taxon>
        <taxon>Cordycipitaceae</taxon>
        <taxon>Cordyceps</taxon>
    </lineage>
</organism>
<evidence type="ECO:0000313" key="2">
    <source>
        <dbReference type="Proteomes" id="UP000323067"/>
    </source>
</evidence>
<evidence type="ECO:0000313" key="1">
    <source>
        <dbReference type="EMBL" id="ATY58304.1"/>
    </source>
</evidence>
<sequence>MSLPPPLITNPHPIKISSHHLFASCPGRIHSHCSSRSMLPHSSPKKPMRQCAIGQASLAPMSSSDVMESSPRHLPHPARYRDLASSFSAHRFQEPAYHVRVHYPLWIRDA</sequence>
<dbReference type="AlphaFoldDB" id="A0A2H4S5C4"/>
<dbReference type="VEuPathDB" id="FungiDB:A9K55_002382"/>
<accession>A0A2H4S5C4</accession>
<dbReference type="Proteomes" id="UP000323067">
    <property type="component" value="Chromosome iv"/>
</dbReference>
<dbReference type="EMBL" id="CP023322">
    <property type="protein sequence ID" value="ATY58304.1"/>
    <property type="molecule type" value="Genomic_DNA"/>
</dbReference>
<reference evidence="1 2" key="1">
    <citation type="journal article" date="2017" name="BMC Genomics">
        <title>Chromosome level assembly and secondary metabolite potential of the parasitic fungus Cordyceps militaris.</title>
        <authorList>
            <person name="Kramer G.J."/>
            <person name="Nodwell J.R."/>
        </authorList>
    </citation>
    <scope>NUCLEOTIDE SEQUENCE [LARGE SCALE GENOMIC DNA]</scope>
    <source>
        <strain evidence="1 2">ATCC 34164</strain>
    </source>
</reference>
<proteinExistence type="predicted"/>
<dbReference type="VEuPathDB" id="FungiDB:CCM_09402"/>
<name>A0A2H4S5C4_CORMI</name>
<protein>
    <submittedName>
        <fullName evidence="1">Uncharacterized protein</fullName>
    </submittedName>
</protein>
<gene>
    <name evidence="1" type="ORF">A9K55_002382</name>
</gene>